<reference evidence="5 6" key="1">
    <citation type="submission" date="2023-02" db="EMBL/GenBank/DDBJ databases">
        <title>Genome sequence of Lentisphaera profundi SAORIC-696.</title>
        <authorList>
            <person name="Kim e."/>
            <person name="Cho J.-C."/>
            <person name="Choi A."/>
            <person name="Kang I."/>
        </authorList>
    </citation>
    <scope>NUCLEOTIDE SEQUENCE [LARGE SCALE GENOMIC DNA]</scope>
    <source>
        <strain evidence="5 6">SAORIC-696</strain>
    </source>
</reference>
<feature type="domain" description="Phospholipid/glycerol acyltransferase" evidence="4">
    <location>
        <begin position="90"/>
        <end position="207"/>
    </location>
</feature>
<evidence type="ECO:0000256" key="2">
    <source>
        <dbReference type="ARBA" id="ARBA00022679"/>
    </source>
</evidence>
<dbReference type="SUPFAM" id="SSF69593">
    <property type="entry name" value="Glycerol-3-phosphate (1)-acyltransferase"/>
    <property type="match status" value="1"/>
</dbReference>
<evidence type="ECO:0000256" key="1">
    <source>
        <dbReference type="ARBA" id="ARBA00005189"/>
    </source>
</evidence>
<gene>
    <name evidence="5" type="ORF">PQO03_02330</name>
</gene>
<evidence type="ECO:0000313" key="5">
    <source>
        <dbReference type="EMBL" id="WDE96797.1"/>
    </source>
</evidence>
<name>A0ABY7VRX5_9BACT</name>
<dbReference type="SMART" id="SM00563">
    <property type="entry name" value="PlsC"/>
    <property type="match status" value="1"/>
</dbReference>
<evidence type="ECO:0000256" key="3">
    <source>
        <dbReference type="ARBA" id="ARBA00023315"/>
    </source>
</evidence>
<keyword evidence="6" id="KW-1185">Reference proteome</keyword>
<dbReference type="CDD" id="cd07989">
    <property type="entry name" value="LPLAT_AGPAT-like"/>
    <property type="match status" value="1"/>
</dbReference>
<dbReference type="Proteomes" id="UP001214250">
    <property type="component" value="Chromosome 1"/>
</dbReference>
<dbReference type="EMBL" id="CP117811">
    <property type="protein sequence ID" value="WDE96797.1"/>
    <property type="molecule type" value="Genomic_DNA"/>
</dbReference>
<evidence type="ECO:0000259" key="4">
    <source>
        <dbReference type="SMART" id="SM00563"/>
    </source>
</evidence>
<proteinExistence type="predicted"/>
<protein>
    <submittedName>
        <fullName evidence="5">Lysophospholipid acyltransferase family protein</fullName>
    </submittedName>
</protein>
<dbReference type="Pfam" id="PF01553">
    <property type="entry name" value="Acyltransferase"/>
    <property type="match status" value="1"/>
</dbReference>
<sequence length="261" mass="29452">MSLPKAGIVGDSYKTEELSRKFMDRILRLGNLYFYYHAFKPVSDFSKICQAGKYNFPELTEYTRRVLQAVEDSGGKVEIDGLDNLVSEPRVFVANHMSSLETVSLAYVMKNAGPSIFVIKESLMTYPVFGDIMQGMSCIPMTRTNPIQDLKTLLKQGCEMLNNNISIIIFPQKTRGVDFIADEFNSIGCKLARRAGVKIQPFALDTSFWGRGKLISDYGPITRSSTVRYSFGEGMDVDSKNQKEVHAKCVDFIESKLNEWK</sequence>
<keyword evidence="2" id="KW-0808">Transferase</keyword>
<dbReference type="PANTHER" id="PTHR10434:SF40">
    <property type="entry name" value="1-ACYL-SN-GLYCEROL-3-PHOSPHATE ACYLTRANSFERASE"/>
    <property type="match status" value="1"/>
</dbReference>
<dbReference type="InterPro" id="IPR002123">
    <property type="entry name" value="Plipid/glycerol_acylTrfase"/>
</dbReference>
<accession>A0ABY7VRX5</accession>
<dbReference type="RefSeq" id="WP_274150862.1">
    <property type="nucleotide sequence ID" value="NZ_CP117811.1"/>
</dbReference>
<dbReference type="PANTHER" id="PTHR10434">
    <property type="entry name" value="1-ACYL-SN-GLYCEROL-3-PHOSPHATE ACYLTRANSFERASE"/>
    <property type="match status" value="1"/>
</dbReference>
<comment type="pathway">
    <text evidence="1">Lipid metabolism.</text>
</comment>
<keyword evidence="3 5" id="KW-0012">Acyltransferase</keyword>
<organism evidence="5 6">
    <name type="scientific">Lentisphaera profundi</name>
    <dbReference type="NCBI Taxonomy" id="1658616"/>
    <lineage>
        <taxon>Bacteria</taxon>
        <taxon>Pseudomonadati</taxon>
        <taxon>Lentisphaerota</taxon>
        <taxon>Lentisphaeria</taxon>
        <taxon>Lentisphaerales</taxon>
        <taxon>Lentisphaeraceae</taxon>
        <taxon>Lentisphaera</taxon>
    </lineage>
</organism>
<evidence type="ECO:0000313" key="6">
    <source>
        <dbReference type="Proteomes" id="UP001214250"/>
    </source>
</evidence>
<dbReference type="GO" id="GO:0016746">
    <property type="term" value="F:acyltransferase activity"/>
    <property type="evidence" value="ECO:0007669"/>
    <property type="project" value="UniProtKB-KW"/>
</dbReference>